<dbReference type="EMBL" id="LCDA01000004">
    <property type="protein sequence ID" value="KKS42934.1"/>
    <property type="molecule type" value="Genomic_DNA"/>
</dbReference>
<dbReference type="PANTHER" id="PTHR13887">
    <property type="entry name" value="GLUTATHIONE S-TRANSFERASE KAPPA"/>
    <property type="match status" value="1"/>
</dbReference>
<keyword evidence="4" id="KW-1015">Disulfide bond</keyword>
<sequence>MMVVIFGLSKMSGTGTNLTTDQSILLDGAKLVKENGETVVTVVNFSDMECPACKRAHSLIGGLYSDNIPGVKIVFRHFPLGIHKNSIITARAVEAARVMGKGFEMIDLLFDTQEEWTGESKIEDMLVEYAKSLGLDEKIFKEKLNSVEVAEVVQQDVNLGNSLRLSGTPTIYVNGEQMAVDFVMDKVTELLKKNNGN</sequence>
<dbReference type="InterPro" id="IPR012336">
    <property type="entry name" value="Thioredoxin-like_fold"/>
</dbReference>
<comment type="similarity">
    <text evidence="1">Belongs to the thioredoxin family. DsbA subfamily.</text>
</comment>
<dbReference type="Gene3D" id="3.40.30.10">
    <property type="entry name" value="Glutaredoxin"/>
    <property type="match status" value="1"/>
</dbReference>
<evidence type="ECO:0000256" key="1">
    <source>
        <dbReference type="ARBA" id="ARBA00005791"/>
    </source>
</evidence>
<reference evidence="7 8" key="1">
    <citation type="journal article" date="2015" name="Nature">
        <title>rRNA introns, odd ribosomes, and small enigmatic genomes across a large radiation of phyla.</title>
        <authorList>
            <person name="Brown C.T."/>
            <person name="Hug L.A."/>
            <person name="Thomas B.C."/>
            <person name="Sharon I."/>
            <person name="Castelle C.J."/>
            <person name="Singh A."/>
            <person name="Wilkins M.J."/>
            <person name="Williams K.H."/>
            <person name="Banfield J.F."/>
        </authorList>
    </citation>
    <scope>NUCLEOTIDE SEQUENCE [LARGE SCALE GENOMIC DNA]</scope>
</reference>
<evidence type="ECO:0000256" key="5">
    <source>
        <dbReference type="ARBA" id="ARBA00023284"/>
    </source>
</evidence>
<dbReference type="Proteomes" id="UP000033854">
    <property type="component" value="Unassembled WGS sequence"/>
</dbReference>
<dbReference type="PANTHER" id="PTHR13887:SF14">
    <property type="entry name" value="DISULFIDE BOND FORMATION PROTEIN D"/>
    <property type="match status" value="1"/>
</dbReference>
<dbReference type="GO" id="GO:0016491">
    <property type="term" value="F:oxidoreductase activity"/>
    <property type="evidence" value="ECO:0007669"/>
    <property type="project" value="UniProtKB-KW"/>
</dbReference>
<comment type="caution">
    <text evidence="7">The sequence shown here is derived from an EMBL/GenBank/DDBJ whole genome shotgun (WGS) entry which is preliminary data.</text>
</comment>
<keyword evidence="3" id="KW-0560">Oxidoreductase</keyword>
<organism evidence="7 8">
    <name type="scientific">Candidatus Collierbacteria bacterium GW2011_GWA2_42_17</name>
    <dbReference type="NCBI Taxonomy" id="1618378"/>
    <lineage>
        <taxon>Bacteria</taxon>
        <taxon>Candidatus Collieribacteriota</taxon>
    </lineage>
</organism>
<evidence type="ECO:0000313" key="7">
    <source>
        <dbReference type="EMBL" id="KKS42934.1"/>
    </source>
</evidence>
<dbReference type="AlphaFoldDB" id="A0A0G0Z2C7"/>
<evidence type="ECO:0000313" key="8">
    <source>
        <dbReference type="Proteomes" id="UP000033854"/>
    </source>
</evidence>
<evidence type="ECO:0000256" key="3">
    <source>
        <dbReference type="ARBA" id="ARBA00023002"/>
    </source>
</evidence>
<proteinExistence type="inferred from homology"/>
<gene>
    <name evidence="7" type="ORF">UV06_C0004G0069</name>
</gene>
<dbReference type="Pfam" id="PF13462">
    <property type="entry name" value="Thioredoxin_4"/>
    <property type="match status" value="1"/>
</dbReference>
<accession>A0A0G0Z2C7</accession>
<evidence type="ECO:0000256" key="4">
    <source>
        <dbReference type="ARBA" id="ARBA00023157"/>
    </source>
</evidence>
<dbReference type="SUPFAM" id="SSF52833">
    <property type="entry name" value="Thioredoxin-like"/>
    <property type="match status" value="1"/>
</dbReference>
<feature type="domain" description="Thioredoxin-like fold" evidence="6">
    <location>
        <begin position="37"/>
        <end position="192"/>
    </location>
</feature>
<keyword evidence="5" id="KW-0676">Redox-active center</keyword>
<evidence type="ECO:0000256" key="2">
    <source>
        <dbReference type="ARBA" id="ARBA00022729"/>
    </source>
</evidence>
<evidence type="ECO:0000259" key="6">
    <source>
        <dbReference type="Pfam" id="PF13462"/>
    </source>
</evidence>
<name>A0A0G0Z2C7_9BACT</name>
<dbReference type="InterPro" id="IPR036249">
    <property type="entry name" value="Thioredoxin-like_sf"/>
</dbReference>
<protein>
    <submittedName>
        <fullName evidence="7">Malate dehydrogenase</fullName>
    </submittedName>
</protein>
<keyword evidence="2" id="KW-0732">Signal</keyword>